<evidence type="ECO:0000313" key="2">
    <source>
        <dbReference type="Proteomes" id="UP001056778"/>
    </source>
</evidence>
<dbReference type="Proteomes" id="UP001056778">
    <property type="component" value="Chromosome 6"/>
</dbReference>
<proteinExistence type="predicted"/>
<organism evidence="1 2">
    <name type="scientific">Holotrichia oblita</name>
    <name type="common">Chafer beetle</name>
    <dbReference type="NCBI Taxonomy" id="644536"/>
    <lineage>
        <taxon>Eukaryota</taxon>
        <taxon>Metazoa</taxon>
        <taxon>Ecdysozoa</taxon>
        <taxon>Arthropoda</taxon>
        <taxon>Hexapoda</taxon>
        <taxon>Insecta</taxon>
        <taxon>Pterygota</taxon>
        <taxon>Neoptera</taxon>
        <taxon>Endopterygota</taxon>
        <taxon>Coleoptera</taxon>
        <taxon>Polyphaga</taxon>
        <taxon>Scarabaeiformia</taxon>
        <taxon>Scarabaeidae</taxon>
        <taxon>Melolonthinae</taxon>
        <taxon>Holotrichia</taxon>
    </lineage>
</organism>
<gene>
    <name evidence="1" type="ORF">MML48_6g00015613</name>
</gene>
<evidence type="ECO:0000313" key="1">
    <source>
        <dbReference type="EMBL" id="KAI4459236.1"/>
    </source>
</evidence>
<sequence>MHALEPGMSAPFQVVRRRPRRFRSHRFVIALIRDIIREICSCLSGIFVLKLNFVHTTKTSLNPTKIILVNNRPQVEPIEQGVQITELPPDTEELPPLTGEIPQQKSEQSDPFAGILEKMTADKNLILGYVHDGYKILTERITPALSRLGLLTLAFCVVWHQTLTQLIVYPIFRLLFGTLYPAYASYKAVKTKNVREYEIDEYISKAKEQSYKQVLDLGSKGVNALMQTAIKNLNPASLMPSVSDSSLIDKDRCDGVQRSHSAQFLPEESMSEEDDEMDHYENVVPQPKLTTKPPKTKSKGGGGLVNQIRKSYSLSDLSEQRHEREYEGNEETDSLAEPRVVRRRHSPRRHSPRRHTTTSAIYFSEIDVRHDMLGNIQKVDDISSGYSSGELAHAGHPAKIQAREALVRTGSIGSSKLKPTRVTRSTTAPKKSTEDLEYKLEYPTNTKENIIYLNDKAQLLSNLMDNNGQSQTATKMSDSTSSEEEFRDCLDHDGNVDFSPSLTLNFSRIPDIEPKDLMHENLKNSIQAYESISLQDKKSNMEVTHSANQEVVLKVDPPNDNLRDEREKGAESGIEHQDLTEETETIEKIDVRKDTRGGKYNKHTAPLPPCRKNQPDFDLSAIKATLILKPGVMKALGSDLASTEIFCHSPKLKRRSLNISPSESPSSSSVKLSRSPNRSKSKLDASLSRLKMLPKKITFWHKDDVDIRSKNRSSWYDISDDRCNMSKELSKSDDDVSKMQAREKLMTRIKLLMEEKGKEHKQ</sequence>
<keyword evidence="2" id="KW-1185">Reference proteome</keyword>
<reference evidence="1" key="1">
    <citation type="submission" date="2022-04" db="EMBL/GenBank/DDBJ databases">
        <title>Chromosome-scale genome assembly of Holotrichia oblita Faldermann.</title>
        <authorList>
            <person name="Rongchong L."/>
        </authorList>
    </citation>
    <scope>NUCLEOTIDE SEQUENCE</scope>
    <source>
        <strain evidence="1">81SQS9</strain>
    </source>
</reference>
<protein>
    <submittedName>
        <fullName evidence="1">Hva22-like protein</fullName>
    </submittedName>
</protein>
<comment type="caution">
    <text evidence="1">The sequence shown here is derived from an EMBL/GenBank/DDBJ whole genome shotgun (WGS) entry which is preliminary data.</text>
</comment>
<accession>A0ACB9SXE5</accession>
<dbReference type="EMBL" id="CM043020">
    <property type="protein sequence ID" value="KAI4459236.1"/>
    <property type="molecule type" value="Genomic_DNA"/>
</dbReference>
<name>A0ACB9SXE5_HOLOL</name>